<feature type="coiled-coil region" evidence="3">
    <location>
        <begin position="62"/>
        <end position="89"/>
    </location>
</feature>
<dbReference type="Gene3D" id="1.10.287.950">
    <property type="entry name" value="Methyl-accepting chemotaxis protein"/>
    <property type="match status" value="2"/>
</dbReference>
<evidence type="ECO:0000256" key="4">
    <source>
        <dbReference type="SAM" id="MobiDB-lite"/>
    </source>
</evidence>
<evidence type="ECO:0000313" key="7">
    <source>
        <dbReference type="Proteomes" id="UP000613160"/>
    </source>
</evidence>
<evidence type="ECO:0000259" key="5">
    <source>
        <dbReference type="PROSITE" id="PS50111"/>
    </source>
</evidence>
<evidence type="ECO:0000256" key="3">
    <source>
        <dbReference type="SAM" id="Coils"/>
    </source>
</evidence>
<proteinExistence type="predicted"/>
<dbReference type="PANTHER" id="PTHR32089:SF112">
    <property type="entry name" value="LYSOZYME-LIKE PROTEIN-RELATED"/>
    <property type="match status" value="1"/>
</dbReference>
<dbReference type="RefSeq" id="WP_188849445.1">
    <property type="nucleotide sequence ID" value="NZ_BMJJ01000002.1"/>
</dbReference>
<dbReference type="Proteomes" id="UP000613160">
    <property type="component" value="Unassembled WGS sequence"/>
</dbReference>
<dbReference type="GO" id="GO:0016020">
    <property type="term" value="C:membrane"/>
    <property type="evidence" value="ECO:0007669"/>
    <property type="project" value="InterPro"/>
</dbReference>
<dbReference type="PROSITE" id="PS50111">
    <property type="entry name" value="CHEMOTAXIS_TRANSDUC_2"/>
    <property type="match status" value="2"/>
</dbReference>
<comment type="caution">
    <text evidence="6">The sequence shown here is derived from an EMBL/GenBank/DDBJ whole genome shotgun (WGS) entry which is preliminary data.</text>
</comment>
<sequence>MALVKTSTLAGKGRPRTGAVEEAAKPAPKPRRRILRPAGSTETAAERIGAATEELASGLTEAAGAAEELRRALEQIASAAEEAAGASHESLAAITALNDSFAQARQQADDSRMRSLSLQTQLTEAAAQIEQSVAVVEANAGRQLRSVDMIVALEEQATSIGQITRTVADISDQTSLLALNAAIEAARAGDHGRGFAVVADEVRILAETSEKRSREVQNLAGQIGSEVRSIAERIRDTAMRASDDAANGRRVSAELEGARASLSSLVEGSHQILLSTIEADSAAGEAVKGAESVSSAAEEQSAAAAQAQRAVQQQSQSLDQSRDTAQSLAEWAEALTVGQEGKLAGQFGAAAEELSSTVQELSGSATEILAAIDQISRGAHIQAAATTQSNSAMAQIQKAAVATGETSHRALDQIQQTQAQLRESRASVAKLTAGVSLALDEARAVLGLVDMLDDSGRRIETIVDGLALLSVQTTMLAVSGSVEAARAGDQGQGFAVVSTDIRGLARNSADNADRMKDLVRIIQAQVLAVRRDLDQITAVSESEVQKNRTLDERLAAVEATAEILRSANADINAGAESIIATVTEVVKGTHQIAAAAQETGSATTEAASAARQQAQGAEDLAAAIEEIALLASELQTAGS</sequence>
<reference evidence="6" key="2">
    <citation type="submission" date="2020-09" db="EMBL/GenBank/DDBJ databases">
        <authorList>
            <person name="Sun Q."/>
            <person name="Zhou Y."/>
        </authorList>
    </citation>
    <scope>NUCLEOTIDE SEQUENCE</scope>
    <source>
        <strain evidence="6">CGMCC 1.15493</strain>
    </source>
</reference>
<evidence type="ECO:0000256" key="1">
    <source>
        <dbReference type="ARBA" id="ARBA00023224"/>
    </source>
</evidence>
<accession>A0A917D8R6</accession>
<feature type="domain" description="Methyl-accepting transducer" evidence="5">
    <location>
        <begin position="44"/>
        <end position="294"/>
    </location>
</feature>
<dbReference type="Pfam" id="PF00015">
    <property type="entry name" value="MCPsignal"/>
    <property type="match status" value="2"/>
</dbReference>
<keyword evidence="1 2" id="KW-0807">Transducer</keyword>
<name>A0A917D8R6_9HYPH</name>
<evidence type="ECO:0000256" key="2">
    <source>
        <dbReference type="PROSITE-ProRule" id="PRU00284"/>
    </source>
</evidence>
<dbReference type="SUPFAM" id="SSF58104">
    <property type="entry name" value="Methyl-accepting chemotaxis protein (MCP) signaling domain"/>
    <property type="match status" value="2"/>
</dbReference>
<dbReference type="GO" id="GO:0007165">
    <property type="term" value="P:signal transduction"/>
    <property type="evidence" value="ECO:0007669"/>
    <property type="project" value="UniProtKB-KW"/>
</dbReference>
<dbReference type="PANTHER" id="PTHR32089">
    <property type="entry name" value="METHYL-ACCEPTING CHEMOTAXIS PROTEIN MCPB"/>
    <property type="match status" value="1"/>
</dbReference>
<organism evidence="6 7">
    <name type="scientific">Aureimonas glaciei</name>
    <dbReference type="NCBI Taxonomy" id="1776957"/>
    <lineage>
        <taxon>Bacteria</taxon>
        <taxon>Pseudomonadati</taxon>
        <taxon>Pseudomonadota</taxon>
        <taxon>Alphaproteobacteria</taxon>
        <taxon>Hyphomicrobiales</taxon>
        <taxon>Aurantimonadaceae</taxon>
        <taxon>Aureimonas</taxon>
    </lineage>
</organism>
<feature type="region of interest" description="Disordered" evidence="4">
    <location>
        <begin position="1"/>
        <end position="45"/>
    </location>
</feature>
<protein>
    <submittedName>
        <fullName evidence="6">Chemotaxis protein</fullName>
    </submittedName>
</protein>
<gene>
    <name evidence="6" type="ORF">GCM10011335_09620</name>
</gene>
<dbReference type="SMART" id="SM00283">
    <property type="entry name" value="MA"/>
    <property type="match status" value="2"/>
</dbReference>
<dbReference type="AlphaFoldDB" id="A0A917D8R6"/>
<feature type="domain" description="Methyl-accepting transducer" evidence="5">
    <location>
        <begin position="357"/>
        <end position="628"/>
    </location>
</feature>
<dbReference type="EMBL" id="BMJJ01000002">
    <property type="protein sequence ID" value="GGD08835.1"/>
    <property type="molecule type" value="Genomic_DNA"/>
</dbReference>
<reference evidence="6" key="1">
    <citation type="journal article" date="2014" name="Int. J. Syst. Evol. Microbiol.">
        <title>Complete genome sequence of Corynebacterium casei LMG S-19264T (=DSM 44701T), isolated from a smear-ripened cheese.</title>
        <authorList>
            <consortium name="US DOE Joint Genome Institute (JGI-PGF)"/>
            <person name="Walter F."/>
            <person name="Albersmeier A."/>
            <person name="Kalinowski J."/>
            <person name="Ruckert C."/>
        </authorList>
    </citation>
    <scope>NUCLEOTIDE SEQUENCE</scope>
    <source>
        <strain evidence="6">CGMCC 1.15493</strain>
    </source>
</reference>
<dbReference type="InterPro" id="IPR004089">
    <property type="entry name" value="MCPsignal_dom"/>
</dbReference>
<evidence type="ECO:0000313" key="6">
    <source>
        <dbReference type="EMBL" id="GGD08835.1"/>
    </source>
</evidence>
<keyword evidence="7" id="KW-1185">Reference proteome</keyword>
<keyword evidence="3" id="KW-0175">Coiled coil</keyword>